<comment type="caution">
    <text evidence="1">The sequence shown here is derived from an EMBL/GenBank/DDBJ whole genome shotgun (WGS) entry which is preliminary data.</text>
</comment>
<accession>A0A0C2JQ39</accession>
<protein>
    <submittedName>
        <fullName evidence="1">Uncharacterized protein</fullName>
    </submittedName>
</protein>
<gene>
    <name evidence="1" type="ORF">RF11_04038</name>
</gene>
<proteinExistence type="predicted"/>
<dbReference type="AlphaFoldDB" id="A0A0C2JQ39"/>
<organism evidence="1 2">
    <name type="scientific">Thelohanellus kitauei</name>
    <name type="common">Myxosporean</name>
    <dbReference type="NCBI Taxonomy" id="669202"/>
    <lineage>
        <taxon>Eukaryota</taxon>
        <taxon>Metazoa</taxon>
        <taxon>Cnidaria</taxon>
        <taxon>Myxozoa</taxon>
        <taxon>Myxosporea</taxon>
        <taxon>Bivalvulida</taxon>
        <taxon>Platysporina</taxon>
        <taxon>Myxobolidae</taxon>
        <taxon>Thelohanellus</taxon>
    </lineage>
</organism>
<dbReference type="Proteomes" id="UP000031668">
    <property type="component" value="Unassembled WGS sequence"/>
</dbReference>
<name>A0A0C2JQ39_THEKT</name>
<keyword evidence="2" id="KW-1185">Reference proteome</keyword>
<sequence>MTTIMHGFGDIIPSHWVQLKRSDPWIDTMLQKLECEYTDFKSLLEKFVSNRGMLPAKKKKMINYFTYSAFDDETCNFNPDRFMEILTTPLSEISKMFVRPERVYEEIVEAFCETIYIKTDMYRIAHFMRSRKKSKELKSMIAGVYVDEKNPKALKEKIKDVFL</sequence>
<reference evidence="1 2" key="1">
    <citation type="journal article" date="2014" name="Genome Biol. Evol.">
        <title>The genome of the myxosporean Thelohanellus kitauei shows adaptations to nutrient acquisition within its fish host.</title>
        <authorList>
            <person name="Yang Y."/>
            <person name="Xiong J."/>
            <person name="Zhou Z."/>
            <person name="Huo F."/>
            <person name="Miao W."/>
            <person name="Ran C."/>
            <person name="Liu Y."/>
            <person name="Zhang J."/>
            <person name="Feng J."/>
            <person name="Wang M."/>
            <person name="Wang M."/>
            <person name="Wang L."/>
            <person name="Yao B."/>
        </authorList>
    </citation>
    <scope>NUCLEOTIDE SEQUENCE [LARGE SCALE GENOMIC DNA]</scope>
    <source>
        <strain evidence="1">Wuqing</strain>
    </source>
</reference>
<dbReference type="EMBL" id="JWZT01001748">
    <property type="protein sequence ID" value="KII71493.1"/>
    <property type="molecule type" value="Genomic_DNA"/>
</dbReference>
<evidence type="ECO:0000313" key="1">
    <source>
        <dbReference type="EMBL" id="KII71493.1"/>
    </source>
</evidence>
<evidence type="ECO:0000313" key="2">
    <source>
        <dbReference type="Proteomes" id="UP000031668"/>
    </source>
</evidence>